<dbReference type="Proteomes" id="UP000596742">
    <property type="component" value="Unassembled WGS sequence"/>
</dbReference>
<organism evidence="1 2">
    <name type="scientific">Mytilus galloprovincialis</name>
    <name type="common">Mediterranean mussel</name>
    <dbReference type="NCBI Taxonomy" id="29158"/>
    <lineage>
        <taxon>Eukaryota</taxon>
        <taxon>Metazoa</taxon>
        <taxon>Spiralia</taxon>
        <taxon>Lophotrochozoa</taxon>
        <taxon>Mollusca</taxon>
        <taxon>Bivalvia</taxon>
        <taxon>Autobranchia</taxon>
        <taxon>Pteriomorphia</taxon>
        <taxon>Mytilida</taxon>
        <taxon>Mytiloidea</taxon>
        <taxon>Mytilidae</taxon>
        <taxon>Mytilinae</taxon>
        <taxon>Mytilus</taxon>
    </lineage>
</organism>
<evidence type="ECO:0000313" key="2">
    <source>
        <dbReference type="Proteomes" id="UP000596742"/>
    </source>
</evidence>
<accession>A0A8B6EJJ3</accession>
<evidence type="ECO:0000313" key="1">
    <source>
        <dbReference type="EMBL" id="VDI36051.1"/>
    </source>
</evidence>
<reference evidence="1" key="1">
    <citation type="submission" date="2018-11" db="EMBL/GenBank/DDBJ databases">
        <authorList>
            <person name="Alioto T."/>
            <person name="Alioto T."/>
        </authorList>
    </citation>
    <scope>NUCLEOTIDE SEQUENCE</scope>
</reference>
<proteinExistence type="predicted"/>
<dbReference type="OrthoDB" id="6159600at2759"/>
<protein>
    <submittedName>
        <fullName evidence="1">Uncharacterized protein</fullName>
    </submittedName>
</protein>
<dbReference type="AlphaFoldDB" id="A0A8B6EJJ3"/>
<comment type="caution">
    <text evidence="1">The sequence shown here is derived from an EMBL/GenBank/DDBJ whole genome shotgun (WGS) entry which is preliminary data.</text>
</comment>
<sequence length="184" mass="21216">MKDLQESNQYLQDLLNDNEDEKEMIIFDKKKKKKGKKYIPELKQCVYEVLQNQVSASRVSAVIKAVLKMVNLKANKLPCRTSVLDMNIQRLYLAQAQIVGIFANDQNTVLLTDETSKFGSKFMGYEACDSEGNFWVLGLRDIETKSANDTNKVFKQILNDLDEVSQYDNNETSRNIMSYRCYNV</sequence>
<dbReference type="EMBL" id="UYJE01005300">
    <property type="protein sequence ID" value="VDI36051.1"/>
    <property type="molecule type" value="Genomic_DNA"/>
</dbReference>
<gene>
    <name evidence="1" type="ORF">MGAL_10B031568</name>
</gene>
<name>A0A8B6EJJ3_MYTGA</name>
<keyword evidence="2" id="KW-1185">Reference proteome</keyword>